<keyword evidence="1" id="KW-1133">Transmembrane helix</keyword>
<feature type="transmembrane region" description="Helical" evidence="1">
    <location>
        <begin position="6"/>
        <end position="26"/>
    </location>
</feature>
<evidence type="ECO:0000313" key="3">
    <source>
        <dbReference type="EMBL" id="QEO18741.1"/>
    </source>
</evidence>
<sequence length="171" mass="17590">MDSMIAVLAKATLGGLALLAVVGLIYEAFHKSSEQIAANFETELVTNVQGYFQGGVTARNYSGLTNQVAIQAALVPKGMLLSGDTSTLKGPWPNSTVTLASANSGMGMTATWNNVQSEDCATFARSQSPTSLTVNGTTISPTSSTVAADIATACNAGTTSSTVTIMFEHDS</sequence>
<dbReference type="EMBL" id="CP043507">
    <property type="protein sequence ID" value="QEO18741.1"/>
    <property type="molecule type" value="Genomic_DNA"/>
</dbReference>
<dbReference type="Gene3D" id="3.30.1690.10">
    <property type="entry name" value="TcpA-like pilin"/>
    <property type="match status" value="1"/>
</dbReference>
<evidence type="ECO:0000313" key="4">
    <source>
        <dbReference type="Proteomes" id="UP000324536"/>
    </source>
</evidence>
<name>A0A5C1YRR9_9PROT</name>
<dbReference type="InterPro" id="IPR045584">
    <property type="entry name" value="Pilin-like"/>
</dbReference>
<dbReference type="RefSeq" id="WP_149280398.1">
    <property type="nucleotide sequence ID" value="NZ_CP043507.1"/>
</dbReference>
<dbReference type="AlphaFoldDB" id="A0A5C1YRR9"/>
<protein>
    <recommendedName>
        <fullName evidence="2">Type 4 secretion system PilS N-terminal domain-containing protein</fullName>
    </recommendedName>
</protein>
<dbReference type="OrthoDB" id="7225007at2"/>
<gene>
    <name evidence="3" type="ORF">FLP30_12670</name>
</gene>
<feature type="domain" description="Type 4 secretion system PilS N-terminal" evidence="2">
    <location>
        <begin position="42"/>
        <end position="165"/>
    </location>
</feature>
<keyword evidence="4" id="KW-1185">Reference proteome</keyword>
<keyword evidence="1" id="KW-0812">Transmembrane</keyword>
<dbReference type="InterPro" id="IPR014911">
    <property type="entry name" value="PilS_N"/>
</dbReference>
<evidence type="ECO:0000256" key="1">
    <source>
        <dbReference type="SAM" id="Phobius"/>
    </source>
</evidence>
<keyword evidence="3" id="KW-0614">Plasmid</keyword>
<dbReference type="Proteomes" id="UP000324536">
    <property type="component" value="Plasmid unnamed1"/>
</dbReference>
<evidence type="ECO:0000259" key="2">
    <source>
        <dbReference type="Pfam" id="PF08805"/>
    </source>
</evidence>
<geneLocation type="plasmid" evidence="3">
    <name>unnamed1</name>
</geneLocation>
<proteinExistence type="predicted"/>
<dbReference type="Pfam" id="PF08805">
    <property type="entry name" value="PilS"/>
    <property type="match status" value="1"/>
</dbReference>
<dbReference type="SUPFAM" id="SSF54523">
    <property type="entry name" value="Pili subunits"/>
    <property type="match status" value="1"/>
</dbReference>
<dbReference type="KEGG" id="acek:FLP30_12670"/>
<reference evidence="3 4" key="1">
    <citation type="submission" date="2019-09" db="EMBL/GenBank/DDBJ databases">
        <title>Genome sequencing of strain KACC 21233.</title>
        <authorList>
            <person name="Heo J."/>
            <person name="Kim S.-J."/>
            <person name="Kim J.-S."/>
            <person name="Hong S.-B."/>
            <person name="Kwon S.-W."/>
        </authorList>
    </citation>
    <scope>NUCLEOTIDE SEQUENCE [LARGE SCALE GENOMIC DNA]</scope>
    <source>
        <strain evidence="3 4">KACC 21233</strain>
        <plasmid evidence="3 4">unnamed1</plasmid>
    </source>
</reference>
<keyword evidence="1" id="KW-0472">Membrane</keyword>
<accession>A0A5C1YRR9</accession>
<organism evidence="3 4">
    <name type="scientific">Acetobacter vaccinii</name>
    <dbReference type="NCBI Taxonomy" id="2592655"/>
    <lineage>
        <taxon>Bacteria</taxon>
        <taxon>Pseudomonadati</taxon>
        <taxon>Pseudomonadota</taxon>
        <taxon>Alphaproteobacteria</taxon>
        <taxon>Acetobacterales</taxon>
        <taxon>Acetobacteraceae</taxon>
        <taxon>Acetobacter</taxon>
    </lineage>
</organism>